<organism evidence="2 3">
    <name type="scientific">Spizellomyces punctatus (strain DAOM BR117)</name>
    <dbReference type="NCBI Taxonomy" id="645134"/>
    <lineage>
        <taxon>Eukaryota</taxon>
        <taxon>Fungi</taxon>
        <taxon>Fungi incertae sedis</taxon>
        <taxon>Chytridiomycota</taxon>
        <taxon>Chytridiomycota incertae sedis</taxon>
        <taxon>Chytridiomycetes</taxon>
        <taxon>Spizellomycetales</taxon>
        <taxon>Spizellomycetaceae</taxon>
        <taxon>Spizellomyces</taxon>
    </lineage>
</organism>
<reference evidence="2 3" key="1">
    <citation type="submission" date="2009-08" db="EMBL/GenBank/DDBJ databases">
        <title>The Genome Sequence of Spizellomyces punctatus strain DAOM BR117.</title>
        <authorList>
            <consortium name="The Broad Institute Genome Sequencing Platform"/>
            <person name="Russ C."/>
            <person name="Cuomo C."/>
            <person name="Shea T."/>
            <person name="Young S.K."/>
            <person name="Zeng Q."/>
            <person name="Koehrsen M."/>
            <person name="Haas B."/>
            <person name="Borodovsky M."/>
            <person name="Guigo R."/>
            <person name="Alvarado L."/>
            <person name="Berlin A."/>
            <person name="Bochicchio J."/>
            <person name="Borenstein D."/>
            <person name="Chapman S."/>
            <person name="Chen Z."/>
            <person name="Engels R."/>
            <person name="Freedman E."/>
            <person name="Gellesch M."/>
            <person name="Goldberg J."/>
            <person name="Griggs A."/>
            <person name="Gujja S."/>
            <person name="Heiman D."/>
            <person name="Hepburn T."/>
            <person name="Howarth C."/>
            <person name="Jen D."/>
            <person name="Larson L."/>
            <person name="Lewis B."/>
            <person name="Mehta T."/>
            <person name="Park D."/>
            <person name="Pearson M."/>
            <person name="Roberts A."/>
            <person name="Saif S."/>
            <person name="Shenoy N."/>
            <person name="Sisk P."/>
            <person name="Stolte C."/>
            <person name="Sykes S."/>
            <person name="Thomson T."/>
            <person name="Walk T."/>
            <person name="White J."/>
            <person name="Yandava C."/>
            <person name="Burger G."/>
            <person name="Gray M.W."/>
            <person name="Holland P.W.H."/>
            <person name="King N."/>
            <person name="Lang F.B.F."/>
            <person name="Roger A.J."/>
            <person name="Ruiz-Trillo I."/>
            <person name="Lander E."/>
            <person name="Nusbaum C."/>
        </authorList>
    </citation>
    <scope>NUCLEOTIDE SEQUENCE [LARGE SCALE GENOMIC DNA]</scope>
    <source>
        <strain evidence="2 3">DAOM BR117</strain>
    </source>
</reference>
<evidence type="ECO:0000256" key="1">
    <source>
        <dbReference type="SAM" id="MobiDB-lite"/>
    </source>
</evidence>
<name>A0A0L0HEX1_SPIPD</name>
<dbReference type="Proteomes" id="UP000053201">
    <property type="component" value="Unassembled WGS sequence"/>
</dbReference>
<dbReference type="EMBL" id="KQ257456">
    <property type="protein sequence ID" value="KND00011.1"/>
    <property type="molecule type" value="Genomic_DNA"/>
</dbReference>
<protein>
    <submittedName>
        <fullName evidence="2">Uncharacterized protein</fullName>
    </submittedName>
</protein>
<gene>
    <name evidence="2" type="ORF">SPPG_04358</name>
</gene>
<feature type="region of interest" description="Disordered" evidence="1">
    <location>
        <begin position="299"/>
        <end position="365"/>
    </location>
</feature>
<accession>A0A0L0HEX1</accession>
<dbReference type="RefSeq" id="XP_016608051.1">
    <property type="nucleotide sequence ID" value="XM_016752598.1"/>
</dbReference>
<evidence type="ECO:0000313" key="2">
    <source>
        <dbReference type="EMBL" id="KND00011.1"/>
    </source>
</evidence>
<dbReference type="EMBL" id="KQ257456">
    <property type="protein sequence ID" value="KND00012.1"/>
    <property type="molecule type" value="Genomic_DNA"/>
</dbReference>
<feature type="compositionally biased region" description="Polar residues" evidence="1">
    <location>
        <begin position="314"/>
        <end position="329"/>
    </location>
</feature>
<feature type="region of interest" description="Disordered" evidence="1">
    <location>
        <begin position="140"/>
        <end position="162"/>
    </location>
</feature>
<evidence type="ECO:0000313" key="3">
    <source>
        <dbReference type="Proteomes" id="UP000053201"/>
    </source>
</evidence>
<feature type="compositionally biased region" description="Basic residues" evidence="1">
    <location>
        <begin position="336"/>
        <end position="352"/>
    </location>
</feature>
<dbReference type="GeneID" id="27687810"/>
<dbReference type="AlphaFoldDB" id="A0A0L0HEX1"/>
<dbReference type="VEuPathDB" id="FungiDB:SPPG_04358"/>
<proteinExistence type="predicted"/>
<feature type="region of interest" description="Disordered" evidence="1">
    <location>
        <begin position="16"/>
        <end position="39"/>
    </location>
</feature>
<sequence length="365" mass="39175">MESSVGQALISLSQMTEQQHHELAQNAQGANALPSTPPLMEPLVQTEQARQRLIEQLHPHIPSEATSLLFDAGYETIDAIRTLNVNLTDPNNDLVSAEYYTKRTLKPGHRKLVIQYVTNPPYGLDPNDPANANVLAALGASPGPRKRRRMTDEGSPLMQSPPDLPTLLASLERHLAESPVTRALRKDVDYRVGVEHSRDGRGAEGVWKCLVCNSRPVTISLRNGGRQPQLSNVGTHLKTVKHTTALEQRNASAQFLGAVTNGDPSQITSNPAAAAAAAAAMAAAAQNAFQQHQHPGVKNVYDNVSNVGGGHLPQVSTSLGGSPHVSSTAPQQTHQHQSHGHPGHPSHQHPQHGGHSQLGLDERKS</sequence>
<dbReference type="OrthoDB" id="2159398at2759"/>
<keyword evidence="3" id="KW-1185">Reference proteome</keyword>
<dbReference type="RefSeq" id="XP_016608050.1">
    <property type="nucleotide sequence ID" value="XM_016752597.1"/>
</dbReference>